<feature type="domain" description="HTH tetR-type" evidence="5">
    <location>
        <begin position="13"/>
        <end position="73"/>
    </location>
</feature>
<keyword evidence="7" id="KW-1185">Reference proteome</keyword>
<dbReference type="InterPro" id="IPR001647">
    <property type="entry name" value="HTH_TetR"/>
</dbReference>
<feature type="DNA-binding region" description="H-T-H motif" evidence="4">
    <location>
        <begin position="36"/>
        <end position="55"/>
    </location>
</feature>
<dbReference type="Pfam" id="PF00440">
    <property type="entry name" value="TetR_N"/>
    <property type="match status" value="1"/>
</dbReference>
<accession>A0ABU1NDZ4</accession>
<keyword evidence="1" id="KW-0805">Transcription regulation</keyword>
<reference evidence="6 7" key="1">
    <citation type="submission" date="2023-07" db="EMBL/GenBank/DDBJ databases">
        <title>Sorghum-associated microbial communities from plants grown in Nebraska, USA.</title>
        <authorList>
            <person name="Schachtman D."/>
        </authorList>
    </citation>
    <scope>NUCLEOTIDE SEQUENCE [LARGE SCALE GENOMIC DNA]</scope>
    <source>
        <strain evidence="6 7">DS1781</strain>
    </source>
</reference>
<keyword evidence="2 4" id="KW-0238">DNA-binding</keyword>
<comment type="caution">
    <text evidence="6">The sequence shown here is derived from an EMBL/GenBank/DDBJ whole genome shotgun (WGS) entry which is preliminary data.</text>
</comment>
<evidence type="ECO:0000313" key="6">
    <source>
        <dbReference type="EMBL" id="MDR6536280.1"/>
    </source>
</evidence>
<dbReference type="PANTHER" id="PTHR30055:SF234">
    <property type="entry name" value="HTH-TYPE TRANSCRIPTIONAL REGULATOR BETI"/>
    <property type="match status" value="1"/>
</dbReference>
<dbReference type="EMBL" id="JAVDRF010000004">
    <property type="protein sequence ID" value="MDR6536280.1"/>
    <property type="molecule type" value="Genomic_DNA"/>
</dbReference>
<evidence type="ECO:0000313" key="7">
    <source>
        <dbReference type="Proteomes" id="UP001184230"/>
    </source>
</evidence>
<evidence type="ECO:0000256" key="3">
    <source>
        <dbReference type="ARBA" id="ARBA00023163"/>
    </source>
</evidence>
<evidence type="ECO:0000256" key="4">
    <source>
        <dbReference type="PROSITE-ProRule" id="PRU00335"/>
    </source>
</evidence>
<dbReference type="PROSITE" id="PS50977">
    <property type="entry name" value="HTH_TETR_2"/>
    <property type="match status" value="1"/>
</dbReference>
<dbReference type="Gene3D" id="1.10.357.10">
    <property type="entry name" value="Tetracycline Repressor, domain 2"/>
    <property type="match status" value="1"/>
</dbReference>
<organism evidence="6 7">
    <name type="scientific">Variovorax soli</name>
    <dbReference type="NCBI Taxonomy" id="376815"/>
    <lineage>
        <taxon>Bacteria</taxon>
        <taxon>Pseudomonadati</taxon>
        <taxon>Pseudomonadota</taxon>
        <taxon>Betaproteobacteria</taxon>
        <taxon>Burkholderiales</taxon>
        <taxon>Comamonadaceae</taxon>
        <taxon>Variovorax</taxon>
    </lineage>
</organism>
<sequence>MSTPPSLLDRHADATQKLILSSSIELLERYGVSELTMRAVARHGGMSERTLFRYFASREQFLDAVAAEVTREIDAPAPPRSIDDLRTYPGALFSRFEEKAELVKAALHTELYDRLRLGIANERWAGVRRIVDEHAPHRTARDRKLAAANIRFYLSGSSWHYYRFHFGFTLKETIDSAQLAIRLALDDIGNGDAPGLRREAVLT</sequence>
<gene>
    <name evidence="6" type="ORF">J2739_002053</name>
</gene>
<dbReference type="Proteomes" id="UP001184230">
    <property type="component" value="Unassembled WGS sequence"/>
</dbReference>
<dbReference type="InterPro" id="IPR050109">
    <property type="entry name" value="HTH-type_TetR-like_transc_reg"/>
</dbReference>
<name>A0ABU1NDZ4_9BURK</name>
<keyword evidence="3" id="KW-0804">Transcription</keyword>
<dbReference type="RefSeq" id="WP_309901159.1">
    <property type="nucleotide sequence ID" value="NZ_JAVDRF010000004.1"/>
</dbReference>
<dbReference type="SUPFAM" id="SSF46689">
    <property type="entry name" value="Homeodomain-like"/>
    <property type="match status" value="1"/>
</dbReference>
<dbReference type="PRINTS" id="PR00455">
    <property type="entry name" value="HTHTETR"/>
</dbReference>
<proteinExistence type="predicted"/>
<evidence type="ECO:0000256" key="2">
    <source>
        <dbReference type="ARBA" id="ARBA00023125"/>
    </source>
</evidence>
<protein>
    <submittedName>
        <fullName evidence="6">AcrR family transcriptional regulator</fullName>
    </submittedName>
</protein>
<dbReference type="PANTHER" id="PTHR30055">
    <property type="entry name" value="HTH-TYPE TRANSCRIPTIONAL REGULATOR RUTR"/>
    <property type="match status" value="1"/>
</dbReference>
<evidence type="ECO:0000256" key="1">
    <source>
        <dbReference type="ARBA" id="ARBA00023015"/>
    </source>
</evidence>
<evidence type="ECO:0000259" key="5">
    <source>
        <dbReference type="PROSITE" id="PS50977"/>
    </source>
</evidence>
<dbReference type="InterPro" id="IPR009057">
    <property type="entry name" value="Homeodomain-like_sf"/>
</dbReference>